<evidence type="ECO:0000313" key="2">
    <source>
        <dbReference type="EMBL" id="SEP21518.1"/>
    </source>
</evidence>
<reference evidence="3" key="3">
    <citation type="submission" date="2016-10" db="EMBL/GenBank/DDBJ databases">
        <authorList>
            <person name="Wibberg D."/>
        </authorList>
    </citation>
    <scope>NUCLEOTIDE SEQUENCE [LARGE SCALE GENOMIC DNA]</scope>
</reference>
<reference evidence="1" key="1">
    <citation type="submission" date="2016-10" db="EMBL/GenBank/DDBJ databases">
        <authorList>
            <person name="de Groot N.N."/>
        </authorList>
    </citation>
    <scope>NUCLEOTIDE SEQUENCE [LARGE SCALE GENOMIC DNA]</scope>
    <source>
        <strain evidence="1">CCBAU85039</strain>
    </source>
</reference>
<dbReference type="AlphaFoldDB" id="A0A1H8W2W4"/>
<proteinExistence type="predicted"/>
<gene>
    <name evidence="1" type="ORF">RTCCBAU85039_6264</name>
    <name evidence="2" type="ORF">SAMN05216228_105116</name>
</gene>
<accession>A0A1H8W2W4</accession>
<organism evidence="1 3">
    <name type="scientific">Rhizobium tibeticum</name>
    <dbReference type="NCBI Taxonomy" id="501024"/>
    <lineage>
        <taxon>Bacteria</taxon>
        <taxon>Pseudomonadati</taxon>
        <taxon>Pseudomonadota</taxon>
        <taxon>Alphaproteobacteria</taxon>
        <taxon>Hyphomicrobiales</taxon>
        <taxon>Rhizobiaceae</taxon>
        <taxon>Rhizobium/Agrobacterium group</taxon>
        <taxon>Rhizobium</taxon>
    </lineage>
</organism>
<sequence>MVHGTNEVMKRGAELGGNAPFIGFNGASRRVRA</sequence>
<evidence type="ECO:0000313" key="3">
    <source>
        <dbReference type="Proteomes" id="UP000183063"/>
    </source>
</evidence>
<dbReference type="Proteomes" id="UP000183063">
    <property type="component" value="Unassembled WGS sequence"/>
</dbReference>
<name>A0A1H8W2W4_9HYPH</name>
<evidence type="ECO:0000313" key="1">
    <source>
        <dbReference type="EMBL" id="SEI19891.1"/>
    </source>
</evidence>
<evidence type="ECO:0000313" key="4">
    <source>
        <dbReference type="Proteomes" id="UP000198939"/>
    </source>
</evidence>
<protein>
    <submittedName>
        <fullName evidence="1">Uncharacterized protein</fullName>
    </submittedName>
</protein>
<keyword evidence="4" id="KW-1185">Reference proteome</keyword>
<dbReference type="Proteomes" id="UP000198939">
    <property type="component" value="Unassembled WGS sequence"/>
</dbReference>
<dbReference type="EMBL" id="FNXB01000061">
    <property type="protein sequence ID" value="SEI19891.1"/>
    <property type="molecule type" value="Genomic_DNA"/>
</dbReference>
<dbReference type="EMBL" id="FOCV01000051">
    <property type="protein sequence ID" value="SEP21518.1"/>
    <property type="molecule type" value="Genomic_DNA"/>
</dbReference>
<reference evidence="2 4" key="2">
    <citation type="submission" date="2016-10" db="EMBL/GenBank/DDBJ databases">
        <authorList>
            <person name="Varghese N."/>
            <person name="Submissions S."/>
        </authorList>
    </citation>
    <scope>NUCLEOTIDE SEQUENCE [LARGE SCALE GENOMIC DNA]</scope>
    <source>
        <strain evidence="2 4">CGMCC 1.7071</strain>
    </source>
</reference>
<dbReference type="STRING" id="501024.RTCCBAU85039_6264"/>